<name>A0A4Y1ZLZ8_ARAVE</name>
<accession>A0A4Y1ZLZ8</accession>
<evidence type="ECO:0000256" key="1">
    <source>
        <dbReference type="SAM" id="MobiDB-lite"/>
    </source>
</evidence>
<feature type="signal peptide" evidence="2">
    <location>
        <begin position="1"/>
        <end position="17"/>
    </location>
</feature>
<evidence type="ECO:0000313" key="5">
    <source>
        <dbReference type="Proteomes" id="UP000499080"/>
    </source>
</evidence>
<feature type="compositionally biased region" description="Gly residues" evidence="1">
    <location>
        <begin position="66"/>
        <end position="99"/>
    </location>
</feature>
<protein>
    <submittedName>
        <fullName evidence="3">Uncharacterized protein</fullName>
    </submittedName>
</protein>
<feature type="compositionally biased region" description="Acidic residues" evidence="1">
    <location>
        <begin position="42"/>
        <end position="56"/>
    </location>
</feature>
<evidence type="ECO:0000313" key="3">
    <source>
        <dbReference type="EMBL" id="GBL57691.1"/>
    </source>
</evidence>
<keyword evidence="5" id="KW-1185">Reference proteome</keyword>
<proteinExistence type="predicted"/>
<organism evidence="3 5">
    <name type="scientific">Araneus ventricosus</name>
    <name type="common">Orbweaver spider</name>
    <name type="synonym">Epeira ventricosa</name>
    <dbReference type="NCBI Taxonomy" id="182803"/>
    <lineage>
        <taxon>Eukaryota</taxon>
        <taxon>Metazoa</taxon>
        <taxon>Ecdysozoa</taxon>
        <taxon>Arthropoda</taxon>
        <taxon>Chelicerata</taxon>
        <taxon>Arachnida</taxon>
        <taxon>Araneae</taxon>
        <taxon>Araneomorphae</taxon>
        <taxon>Entelegynae</taxon>
        <taxon>Araneoidea</taxon>
        <taxon>Araneidae</taxon>
        <taxon>Araneus</taxon>
    </lineage>
</organism>
<evidence type="ECO:0000313" key="4">
    <source>
        <dbReference type="EMBL" id="GBO21652.1"/>
    </source>
</evidence>
<gene>
    <name evidence="3" type="ORF">AVEN_227256_1</name>
    <name evidence="4" type="ORF">AVEN_240877_1</name>
</gene>
<dbReference type="Proteomes" id="UP000499080">
    <property type="component" value="Unassembled WGS sequence"/>
</dbReference>
<comment type="caution">
    <text evidence="3">The sequence shown here is derived from an EMBL/GenBank/DDBJ whole genome shotgun (WGS) entry which is preliminary data.</text>
</comment>
<reference evidence="3 5" key="1">
    <citation type="journal article" date="2019" name="Sci. Rep.">
        <title>Orb-weaving spider Araneus ventricosus genome elucidates the spidroin gene catalogue.</title>
        <authorList>
            <person name="Kono N."/>
            <person name="Nakamura H."/>
            <person name="Ohtoshi R."/>
            <person name="Moran D.A.P."/>
            <person name="Shinohara A."/>
            <person name="Yoshida Y."/>
            <person name="Fujiwara M."/>
            <person name="Mori M."/>
            <person name="Tomita M."/>
            <person name="Arakawa K."/>
        </authorList>
    </citation>
    <scope>NUCLEOTIDE SEQUENCE [LARGE SCALE GENOMIC DNA]</scope>
</reference>
<evidence type="ECO:0000256" key="2">
    <source>
        <dbReference type="SAM" id="SignalP"/>
    </source>
</evidence>
<sequence>MKVLALMLFVLVLWTEAAPVEDDGNSLLMYRCGCRGGGGPGYDEDDDDDDSEESEEFQDRPPPPRGGGGGGCGCPGRPGGRNPGRGGGGYGGRGGGGYGGRRRGGGGYDDDDDGGRVSKYSFVANLETNYLFNELEGSDKLKNMYIQE</sequence>
<feature type="region of interest" description="Disordered" evidence="1">
    <location>
        <begin position="39"/>
        <end position="117"/>
    </location>
</feature>
<dbReference type="AlphaFoldDB" id="A0A4Y1ZLZ8"/>
<dbReference type="EMBL" id="BGPR01075862">
    <property type="protein sequence ID" value="GBL57691.1"/>
    <property type="molecule type" value="Genomic_DNA"/>
</dbReference>
<keyword evidence="2" id="KW-0732">Signal</keyword>
<dbReference type="EMBL" id="BGPR01044800">
    <property type="protein sequence ID" value="GBO21652.1"/>
    <property type="molecule type" value="Genomic_DNA"/>
</dbReference>
<feature type="chain" id="PRO_5036129058" evidence="2">
    <location>
        <begin position="18"/>
        <end position="148"/>
    </location>
</feature>